<evidence type="ECO:0000256" key="2">
    <source>
        <dbReference type="ARBA" id="ARBA00022598"/>
    </source>
</evidence>
<feature type="compositionally biased region" description="Basic and acidic residues" evidence="5">
    <location>
        <begin position="409"/>
        <end position="418"/>
    </location>
</feature>
<evidence type="ECO:0000256" key="4">
    <source>
        <dbReference type="ARBA" id="ARBA00022840"/>
    </source>
</evidence>
<name>A0ABR1E931_NECAM</name>
<dbReference type="Pfam" id="PF03133">
    <property type="entry name" value="TTL"/>
    <property type="match status" value="1"/>
</dbReference>
<dbReference type="PANTHER" id="PTHR12241:SF154">
    <property type="entry name" value="TUBULIN POLYGLUTAMYLASE TTLL11"/>
    <property type="match status" value="1"/>
</dbReference>
<evidence type="ECO:0000313" key="7">
    <source>
        <dbReference type="Proteomes" id="UP001303046"/>
    </source>
</evidence>
<dbReference type="PANTHER" id="PTHR12241">
    <property type="entry name" value="TUBULIN POLYGLUTAMYLASE"/>
    <property type="match status" value="1"/>
</dbReference>
<comment type="caution">
    <text evidence="6">The sequence shown here is derived from an EMBL/GenBank/DDBJ whole genome shotgun (WGS) entry which is preliminary data.</text>
</comment>
<dbReference type="Gene3D" id="3.30.470.20">
    <property type="entry name" value="ATP-grasp fold, B domain"/>
    <property type="match status" value="1"/>
</dbReference>
<keyword evidence="3" id="KW-0547">Nucleotide-binding</keyword>
<sequence>MWVSSRPRTGIVVARKPIELVAEFLYLGSMLKKDGIYDSDIQQRCAKANLALNPLIKRSASRLVERVLRSLLCSSWKRLPGRKRKFWTEEVKGDPRTLGVEKEFRRDVRFRRIWNGDEWLDSLQAIAEDREGWAKLCSRAAHLGKDAGSKRLLSTVFSQMAACGIRPKKLWHDVKLIIVKTVLAMLPELMIQYEKTFSGKEGPQCFQIVGFDIIVQADGSPILLEVNACPSLTIDHGGASGQNRQKSVVDEVIKIPLVRDTLLLVTGQLQDTRIRDCGYEGLFMTGELEKKIYDIRQYYVGDCNIEKGLFFHGFLSFVIYVAERQFPKESSLQKQLQKLFDAVTNALRNKGVRSRRLRREELESNSGRASSAATRHLQQPTKPTGNTEKKRQTLGNVDDRTSAIAASSAERKADRNNNKENFPMLPPIQKPK</sequence>
<reference evidence="6 7" key="1">
    <citation type="submission" date="2023-08" db="EMBL/GenBank/DDBJ databases">
        <title>A Necator americanus chromosomal reference genome.</title>
        <authorList>
            <person name="Ilik V."/>
            <person name="Petrzelkova K.J."/>
            <person name="Pardy F."/>
            <person name="Fuh T."/>
            <person name="Niatou-Singa F.S."/>
            <person name="Gouil Q."/>
            <person name="Baker L."/>
            <person name="Ritchie M.E."/>
            <person name="Jex A.R."/>
            <person name="Gazzola D."/>
            <person name="Li H."/>
            <person name="Toshio Fujiwara R."/>
            <person name="Zhan B."/>
            <person name="Aroian R.V."/>
            <person name="Pafco B."/>
            <person name="Schwarz E.M."/>
        </authorList>
    </citation>
    <scope>NUCLEOTIDE SEQUENCE [LARGE SCALE GENOMIC DNA]</scope>
    <source>
        <strain evidence="6 7">Aroian</strain>
        <tissue evidence="6">Whole animal</tissue>
    </source>
</reference>
<keyword evidence="4" id="KW-0067">ATP-binding</keyword>
<feature type="region of interest" description="Disordered" evidence="5">
    <location>
        <begin position="355"/>
        <end position="432"/>
    </location>
</feature>
<evidence type="ECO:0000256" key="5">
    <source>
        <dbReference type="SAM" id="MobiDB-lite"/>
    </source>
</evidence>
<comment type="similarity">
    <text evidence="1">Belongs to the tubulin--tyrosine ligase family.</text>
</comment>
<gene>
    <name evidence="6" type="primary">Necator_chrX.g21209</name>
    <name evidence="6" type="ORF">RB195_021048</name>
</gene>
<feature type="compositionally biased region" description="Basic and acidic residues" evidence="5">
    <location>
        <begin position="387"/>
        <end position="401"/>
    </location>
</feature>
<accession>A0ABR1E931</accession>
<keyword evidence="2" id="KW-0436">Ligase</keyword>
<evidence type="ECO:0008006" key="8">
    <source>
        <dbReference type="Google" id="ProtNLM"/>
    </source>
</evidence>
<evidence type="ECO:0000313" key="6">
    <source>
        <dbReference type="EMBL" id="KAK6759189.1"/>
    </source>
</evidence>
<keyword evidence="7" id="KW-1185">Reference proteome</keyword>
<feature type="compositionally biased region" description="Polar residues" evidence="5">
    <location>
        <begin position="365"/>
        <end position="386"/>
    </location>
</feature>
<evidence type="ECO:0000256" key="1">
    <source>
        <dbReference type="ARBA" id="ARBA00006820"/>
    </source>
</evidence>
<dbReference type="Proteomes" id="UP001303046">
    <property type="component" value="Unassembled WGS sequence"/>
</dbReference>
<protein>
    <recommendedName>
        <fullName evidence="8">Tubulin-tyrosine ligase family protein</fullName>
    </recommendedName>
</protein>
<dbReference type="EMBL" id="JAVFWL010000006">
    <property type="protein sequence ID" value="KAK6759189.1"/>
    <property type="molecule type" value="Genomic_DNA"/>
</dbReference>
<evidence type="ECO:0000256" key="3">
    <source>
        <dbReference type="ARBA" id="ARBA00022741"/>
    </source>
</evidence>
<proteinExistence type="inferred from homology"/>
<dbReference type="InterPro" id="IPR004344">
    <property type="entry name" value="TTL/TTLL_fam"/>
</dbReference>
<organism evidence="6 7">
    <name type="scientific">Necator americanus</name>
    <name type="common">Human hookworm</name>
    <dbReference type="NCBI Taxonomy" id="51031"/>
    <lineage>
        <taxon>Eukaryota</taxon>
        <taxon>Metazoa</taxon>
        <taxon>Ecdysozoa</taxon>
        <taxon>Nematoda</taxon>
        <taxon>Chromadorea</taxon>
        <taxon>Rhabditida</taxon>
        <taxon>Rhabditina</taxon>
        <taxon>Rhabditomorpha</taxon>
        <taxon>Strongyloidea</taxon>
        <taxon>Ancylostomatidae</taxon>
        <taxon>Bunostominae</taxon>
        <taxon>Necator</taxon>
    </lineage>
</organism>
<dbReference type="SUPFAM" id="SSF56059">
    <property type="entry name" value="Glutathione synthetase ATP-binding domain-like"/>
    <property type="match status" value="1"/>
</dbReference>